<dbReference type="GO" id="GO:0005737">
    <property type="term" value="C:cytoplasm"/>
    <property type="evidence" value="ECO:0007669"/>
    <property type="project" value="TreeGrafter"/>
</dbReference>
<feature type="region of interest" description="Disordered" evidence="3">
    <location>
        <begin position="65"/>
        <end position="100"/>
    </location>
</feature>
<dbReference type="GeneID" id="27686741"/>
<evidence type="ECO:0000256" key="3">
    <source>
        <dbReference type="SAM" id="MobiDB-lite"/>
    </source>
</evidence>
<keyword evidence="1 2" id="KW-0175">Coiled coil</keyword>
<dbReference type="OrthoDB" id="261426at2759"/>
<dbReference type="eggNOG" id="ENOG502QTWK">
    <property type="taxonomic scope" value="Eukaryota"/>
</dbReference>
<evidence type="ECO:0000256" key="2">
    <source>
        <dbReference type="SAM" id="Coils"/>
    </source>
</evidence>
<gene>
    <name evidence="5" type="ORF">SPPG_03209</name>
</gene>
<organism evidence="5 6">
    <name type="scientific">Spizellomyces punctatus (strain DAOM BR117)</name>
    <dbReference type="NCBI Taxonomy" id="645134"/>
    <lineage>
        <taxon>Eukaryota</taxon>
        <taxon>Fungi</taxon>
        <taxon>Fungi incertae sedis</taxon>
        <taxon>Chytridiomycota</taxon>
        <taxon>Chytridiomycota incertae sedis</taxon>
        <taxon>Chytridiomycetes</taxon>
        <taxon>Spizellomycetales</taxon>
        <taxon>Spizellomycetaceae</taxon>
        <taxon>Spizellomyces</taxon>
    </lineage>
</organism>
<feature type="domain" description="Translin-associated factor X-interacting protein 1 N-terminal" evidence="4">
    <location>
        <begin position="114"/>
        <end position="219"/>
    </location>
</feature>
<sequence>MMRAESVGSFDEGDAIRYVESLNPEDILSYDADLSKVTVNAYDMLMPRTSTAGFGDANRRVGWGSRPCSARSTGSATRTRSQASDPHSASNASSRILYPGDKTKPRLLMSLLQYMKTETKVLGVDSAPAGDSCRLQVYREVFDRFIEEFKTYEPLLSQVKNEYEMALQAQRRALDKLEPLQAQLAIHKYQAAQDMDRMREDADQKLQQCMNRNHDLERKSSLLESELESLRHQYGKISDELIRRDARNEEYVSSKIAEIRAEMDTLERRSQEELRRKEEENSELQRGLRKAHEDLASMVDAMNTLNASYANSVTRRQYEDVVKEREVATSLGDQRLQELEALTATNRALQDRITELERILKREQEDKYPDWDYVQSRCPASVQEWGLLCKDRDYNDSIVLLIRELIKAKTAKPELRREKEPDRVRGQIDLEPRFFVGLGLGAGIPKHLRFKGKIRNRRLSRKNLCLLIRDIWSAKAIYDAGPKRAGNRSSLADFLYAYLKKRFGTQEAVAEWGYNIHEACKKHQFQSVECQLFYNVLTDALDEEVYHQQSRKIERLKTLFYRLDVEVHEGKVRGIISKQEAMSALKQHWPTKGDQQFEQLQNALDADQPGGTLTYRWLFQPESESLFLDIVREQEMESREAYVTGLSDLLGTSIRMEAEKTRSKEAQTFRLTALDYSRAIARFDPGLSKQGIDELLGRGFGVRPQDLKMRTSLEVEKFLKNLRRGVVGQGSDEPI</sequence>
<accession>A0A0L0HKN5</accession>
<dbReference type="STRING" id="645134.A0A0L0HKN5"/>
<dbReference type="Proteomes" id="UP000053201">
    <property type="component" value="Unassembled WGS sequence"/>
</dbReference>
<feature type="region of interest" description="Disordered" evidence="3">
    <location>
        <begin position="269"/>
        <end position="288"/>
    </location>
</feature>
<dbReference type="RefSeq" id="XP_016609438.1">
    <property type="nucleotide sequence ID" value="XM_016751482.1"/>
</dbReference>
<evidence type="ECO:0000313" key="6">
    <source>
        <dbReference type="Proteomes" id="UP000053201"/>
    </source>
</evidence>
<dbReference type="InParanoid" id="A0A0L0HKN5"/>
<dbReference type="OMA" id="EWGYNLH"/>
<dbReference type="Pfam" id="PF15739">
    <property type="entry name" value="TSNAXIP1_N"/>
    <property type="match status" value="1"/>
</dbReference>
<feature type="coiled-coil region" evidence="2">
    <location>
        <begin position="339"/>
        <end position="366"/>
    </location>
</feature>
<dbReference type="PANTHER" id="PTHR16306">
    <property type="entry name" value="TRANSLIN-ASSOCIATED FACTOR X-INTERACTING PROTEIN 1"/>
    <property type="match status" value="1"/>
</dbReference>
<evidence type="ECO:0000313" key="5">
    <source>
        <dbReference type="EMBL" id="KND01399.1"/>
    </source>
</evidence>
<keyword evidence="6" id="KW-1185">Reference proteome</keyword>
<name>A0A0L0HKN5_SPIPD</name>
<feature type="compositionally biased region" description="Polar residues" evidence="3">
    <location>
        <begin position="70"/>
        <end position="94"/>
    </location>
</feature>
<evidence type="ECO:0000259" key="4">
    <source>
        <dbReference type="Pfam" id="PF15739"/>
    </source>
</evidence>
<reference evidence="5 6" key="1">
    <citation type="submission" date="2009-08" db="EMBL/GenBank/DDBJ databases">
        <title>The Genome Sequence of Spizellomyces punctatus strain DAOM BR117.</title>
        <authorList>
            <consortium name="The Broad Institute Genome Sequencing Platform"/>
            <person name="Russ C."/>
            <person name="Cuomo C."/>
            <person name="Shea T."/>
            <person name="Young S.K."/>
            <person name="Zeng Q."/>
            <person name="Koehrsen M."/>
            <person name="Haas B."/>
            <person name="Borodovsky M."/>
            <person name="Guigo R."/>
            <person name="Alvarado L."/>
            <person name="Berlin A."/>
            <person name="Bochicchio J."/>
            <person name="Borenstein D."/>
            <person name="Chapman S."/>
            <person name="Chen Z."/>
            <person name="Engels R."/>
            <person name="Freedman E."/>
            <person name="Gellesch M."/>
            <person name="Goldberg J."/>
            <person name="Griggs A."/>
            <person name="Gujja S."/>
            <person name="Heiman D."/>
            <person name="Hepburn T."/>
            <person name="Howarth C."/>
            <person name="Jen D."/>
            <person name="Larson L."/>
            <person name="Lewis B."/>
            <person name="Mehta T."/>
            <person name="Park D."/>
            <person name="Pearson M."/>
            <person name="Roberts A."/>
            <person name="Saif S."/>
            <person name="Shenoy N."/>
            <person name="Sisk P."/>
            <person name="Stolte C."/>
            <person name="Sykes S."/>
            <person name="Thomson T."/>
            <person name="Walk T."/>
            <person name="White J."/>
            <person name="Yandava C."/>
            <person name="Burger G."/>
            <person name="Gray M.W."/>
            <person name="Holland P.W.H."/>
            <person name="King N."/>
            <person name="Lang F.B.F."/>
            <person name="Roger A.J."/>
            <person name="Ruiz-Trillo I."/>
            <person name="Lander E."/>
            <person name="Nusbaum C."/>
        </authorList>
    </citation>
    <scope>NUCLEOTIDE SEQUENCE [LARGE SCALE GENOMIC DNA]</scope>
    <source>
        <strain evidence="5 6">DAOM BR117</strain>
    </source>
</reference>
<protein>
    <recommendedName>
        <fullName evidence="4">Translin-associated factor X-interacting protein 1 N-terminal domain-containing protein</fullName>
    </recommendedName>
</protein>
<dbReference type="InterPro" id="IPR032755">
    <property type="entry name" value="TSNAXIP1_N"/>
</dbReference>
<dbReference type="EMBL" id="KQ257454">
    <property type="protein sequence ID" value="KND01399.1"/>
    <property type="molecule type" value="Genomic_DNA"/>
</dbReference>
<feature type="compositionally biased region" description="Basic and acidic residues" evidence="3">
    <location>
        <begin position="269"/>
        <end position="279"/>
    </location>
</feature>
<proteinExistence type="predicted"/>
<dbReference type="AlphaFoldDB" id="A0A0L0HKN5"/>
<dbReference type="VEuPathDB" id="FungiDB:SPPG_03209"/>
<evidence type="ECO:0000256" key="1">
    <source>
        <dbReference type="ARBA" id="ARBA00023054"/>
    </source>
</evidence>
<dbReference type="PANTHER" id="PTHR16306:SF0">
    <property type="entry name" value="TRANSLIN-ASSOCIATED FACTOR X-INTERACTING PROTEIN 1"/>
    <property type="match status" value="1"/>
</dbReference>